<dbReference type="InterPro" id="IPR003690">
    <property type="entry name" value="MTERF"/>
</dbReference>
<keyword evidence="3" id="KW-0809">Transit peptide</keyword>
<keyword evidence="2" id="KW-0805">Transcription regulation</keyword>
<name>A0AAQ3WSN1_PASNO</name>
<keyword evidence="5" id="KW-1185">Reference proteome</keyword>
<keyword evidence="2" id="KW-0806">Transcription termination</keyword>
<dbReference type="Proteomes" id="UP001341281">
    <property type="component" value="Chromosome 04"/>
</dbReference>
<evidence type="ECO:0000256" key="3">
    <source>
        <dbReference type="ARBA" id="ARBA00022946"/>
    </source>
</evidence>
<evidence type="ECO:0000256" key="2">
    <source>
        <dbReference type="ARBA" id="ARBA00022472"/>
    </source>
</evidence>
<dbReference type="GO" id="GO:0003676">
    <property type="term" value="F:nucleic acid binding"/>
    <property type="evidence" value="ECO:0007669"/>
    <property type="project" value="InterPro"/>
</dbReference>
<reference evidence="4 5" key="1">
    <citation type="submission" date="2024-02" db="EMBL/GenBank/DDBJ databases">
        <title>High-quality chromosome-scale genome assembly of Pensacola bahiagrass (Paspalum notatum Flugge var. saurae).</title>
        <authorList>
            <person name="Vega J.M."/>
            <person name="Podio M."/>
            <person name="Orjuela J."/>
            <person name="Siena L.A."/>
            <person name="Pessino S.C."/>
            <person name="Combes M.C."/>
            <person name="Mariac C."/>
            <person name="Albertini E."/>
            <person name="Pupilli F."/>
            <person name="Ortiz J.P.A."/>
            <person name="Leblanc O."/>
        </authorList>
    </citation>
    <scope>NUCLEOTIDE SEQUENCE [LARGE SCALE GENOMIC DNA]</scope>
    <source>
        <strain evidence="4">R1</strain>
        <tissue evidence="4">Leaf</tissue>
    </source>
</reference>
<dbReference type="EMBL" id="CP144748">
    <property type="protein sequence ID" value="WVZ71946.1"/>
    <property type="molecule type" value="Genomic_DNA"/>
</dbReference>
<dbReference type="FunFam" id="1.25.70.10:FF:000001">
    <property type="entry name" value="Mitochondrial transcription termination factor-like"/>
    <property type="match status" value="1"/>
</dbReference>
<organism evidence="4 5">
    <name type="scientific">Paspalum notatum var. saurae</name>
    <dbReference type="NCBI Taxonomy" id="547442"/>
    <lineage>
        <taxon>Eukaryota</taxon>
        <taxon>Viridiplantae</taxon>
        <taxon>Streptophyta</taxon>
        <taxon>Embryophyta</taxon>
        <taxon>Tracheophyta</taxon>
        <taxon>Spermatophyta</taxon>
        <taxon>Magnoliopsida</taxon>
        <taxon>Liliopsida</taxon>
        <taxon>Poales</taxon>
        <taxon>Poaceae</taxon>
        <taxon>PACMAD clade</taxon>
        <taxon>Panicoideae</taxon>
        <taxon>Andropogonodae</taxon>
        <taxon>Paspaleae</taxon>
        <taxon>Paspalinae</taxon>
        <taxon>Paspalum</taxon>
    </lineage>
</organism>
<evidence type="ECO:0000256" key="1">
    <source>
        <dbReference type="ARBA" id="ARBA00007692"/>
    </source>
</evidence>
<sequence length="380" mass="41983">MLRLKQRLLSALHAAVPPPLPAASFHRPTSTAAGAPAGFHIEDYLVATCGLTPAQARKTSNSKKLTYLPVNPDAVRAFLAGIGLAEADIAAAIVRFPPLLHAKVEATLTPRVAMLRGIGLSPPQISRLITVAPEVLFSPAKVSRLAFYLSFLGSYERVHAALKGCVYLLRRTLEAVVTPNIVFLRQCGLTDDEIGKHFLLRSRMLLSEPQRVKEIAARAEELGVPRDSLMFKHALVVLYRNARRLNEKLGFLKKVLGCSEAELGNVLRRALCILNYSESKIGRTLEFLKAEVGLQLPYILDNPVLFTFSLERRLMPRHYVIRILKAKGLLSKEISFCTVAAFTEESFAKKFLLHFNKSVPGLIEAYAAACKGRPSTFPEF</sequence>
<dbReference type="SMART" id="SM00733">
    <property type="entry name" value="Mterf"/>
    <property type="match status" value="5"/>
</dbReference>
<evidence type="ECO:0000313" key="5">
    <source>
        <dbReference type="Proteomes" id="UP001341281"/>
    </source>
</evidence>
<dbReference type="PANTHER" id="PTHR13068">
    <property type="entry name" value="CGI-12 PROTEIN-RELATED"/>
    <property type="match status" value="1"/>
</dbReference>
<keyword evidence="2" id="KW-0804">Transcription</keyword>
<dbReference type="Pfam" id="PF02536">
    <property type="entry name" value="mTERF"/>
    <property type="match status" value="1"/>
</dbReference>
<accession>A0AAQ3WSN1</accession>
<dbReference type="Gene3D" id="1.25.70.10">
    <property type="entry name" value="Transcription termination factor 3, mitochondrial"/>
    <property type="match status" value="1"/>
</dbReference>
<gene>
    <name evidence="4" type="ORF">U9M48_020474</name>
</gene>
<dbReference type="AlphaFoldDB" id="A0AAQ3WSN1"/>
<proteinExistence type="inferred from homology"/>
<dbReference type="GO" id="GO:0006353">
    <property type="term" value="P:DNA-templated transcription termination"/>
    <property type="evidence" value="ECO:0007669"/>
    <property type="project" value="UniProtKB-KW"/>
</dbReference>
<protein>
    <submittedName>
        <fullName evidence="4">Uncharacterized protein</fullName>
    </submittedName>
</protein>
<dbReference type="InterPro" id="IPR038538">
    <property type="entry name" value="MTERF_sf"/>
</dbReference>
<comment type="similarity">
    <text evidence="1">Belongs to the mTERF family.</text>
</comment>
<evidence type="ECO:0000313" key="4">
    <source>
        <dbReference type="EMBL" id="WVZ71946.1"/>
    </source>
</evidence>
<dbReference type="PANTHER" id="PTHR13068:SF140">
    <property type="match status" value="1"/>
</dbReference>